<name>A0ACC2NC43_9HYME</name>
<evidence type="ECO:0000313" key="2">
    <source>
        <dbReference type="Proteomes" id="UP001239111"/>
    </source>
</evidence>
<comment type="caution">
    <text evidence="1">The sequence shown here is derived from an EMBL/GenBank/DDBJ whole genome shotgun (WGS) entry which is preliminary data.</text>
</comment>
<sequence length="315" mass="36325">MELTGFLIILVFRINALSANTTPIPAEQNIPLPKFEELKKYLSVCKRVQSSNTAISRSSIEEISKIPEPVDIPSGIPFSYEAGPSRDSDPARYREPIFAGTTDEKCDQEQPKNQQKFTCHPCSKSFDQETYRNEHLKTHSEERPFICKICCDDFTSNRNLKEHMLRKHSDEKSYLCDQCGKRFAIKQDFINHMRIHFNGKPRSCEFCQKKFARKDDLRQHERIHTGEKPYSCKLCGKRFSFHTSLYKHKYAHSKEKTFRCKLCNKCFKYHTSLNVHMKNKHSGTSISIESTVSAGVETSEESHVIQDPGVFTGIA</sequence>
<feature type="non-terminal residue" evidence="1">
    <location>
        <position position="315"/>
    </location>
</feature>
<gene>
    <name evidence="1" type="ORF">QAD02_009542</name>
</gene>
<dbReference type="Proteomes" id="UP001239111">
    <property type="component" value="Chromosome 4"/>
</dbReference>
<protein>
    <submittedName>
        <fullName evidence="1">Uncharacterized protein</fullName>
    </submittedName>
</protein>
<accession>A0ACC2NC43</accession>
<organism evidence="1 2">
    <name type="scientific">Eretmocerus hayati</name>
    <dbReference type="NCBI Taxonomy" id="131215"/>
    <lineage>
        <taxon>Eukaryota</taxon>
        <taxon>Metazoa</taxon>
        <taxon>Ecdysozoa</taxon>
        <taxon>Arthropoda</taxon>
        <taxon>Hexapoda</taxon>
        <taxon>Insecta</taxon>
        <taxon>Pterygota</taxon>
        <taxon>Neoptera</taxon>
        <taxon>Endopterygota</taxon>
        <taxon>Hymenoptera</taxon>
        <taxon>Apocrita</taxon>
        <taxon>Proctotrupomorpha</taxon>
        <taxon>Chalcidoidea</taxon>
        <taxon>Aphelinidae</taxon>
        <taxon>Aphelininae</taxon>
        <taxon>Eretmocerus</taxon>
    </lineage>
</organism>
<keyword evidence="2" id="KW-1185">Reference proteome</keyword>
<reference evidence="1" key="1">
    <citation type="submission" date="2023-04" db="EMBL/GenBank/DDBJ databases">
        <title>A chromosome-level genome assembly of the parasitoid wasp Eretmocerus hayati.</title>
        <authorList>
            <person name="Zhong Y."/>
            <person name="Liu S."/>
            <person name="Liu Y."/>
        </authorList>
    </citation>
    <scope>NUCLEOTIDE SEQUENCE</scope>
    <source>
        <strain evidence="1">ZJU_SS_LIU_2023</strain>
    </source>
</reference>
<proteinExistence type="predicted"/>
<dbReference type="EMBL" id="CM056744">
    <property type="protein sequence ID" value="KAJ8667879.1"/>
    <property type="molecule type" value="Genomic_DNA"/>
</dbReference>
<evidence type="ECO:0000313" key="1">
    <source>
        <dbReference type="EMBL" id="KAJ8667879.1"/>
    </source>
</evidence>